<accession>A0A7T3V7A0</accession>
<proteinExistence type="predicted"/>
<evidence type="ECO:0000313" key="1">
    <source>
        <dbReference type="EMBL" id="QQA03445.1"/>
    </source>
</evidence>
<name>A0A7T3V7A0_ECOLX</name>
<dbReference type="EMBL" id="MT162143">
    <property type="protein sequence ID" value="QQA03445.1"/>
    <property type="molecule type" value="Genomic_DNA"/>
</dbReference>
<dbReference type="AlphaFoldDB" id="A0A7T3V7A0"/>
<sequence length="58" mass="6663">MKWIVKAVVIPSSITDASDLPSLFDEQPTRRISETLMKVMDRFNKELFLVIEGISRIP</sequence>
<reference evidence="1" key="1">
    <citation type="submission" date="2020-03" db="EMBL/GenBank/DDBJ databases">
        <title>Comparative analysis of multidrug resistant Escherichia coli ST216 isolates from silver gulls in Australia.</title>
        <authorList>
            <person name="Tarabai H."/>
            <person name="Wyrsch E.R."/>
            <person name="Bitar I."/>
            <person name="Djordjevic S.P."/>
            <person name="Dolejska M."/>
        </authorList>
    </citation>
    <scope>NUCLEOTIDE SEQUENCE</scope>
    <source>
        <strain evidence="1">CE1537</strain>
        <plasmid evidence="1">pCE1537-E</plasmid>
    </source>
</reference>
<protein>
    <submittedName>
        <fullName evidence="1">Uncharacterized protein</fullName>
    </submittedName>
</protein>
<geneLocation type="plasmid" evidence="1">
    <name>pCE1537-E</name>
</geneLocation>
<organism evidence="1">
    <name type="scientific">Escherichia coli</name>
    <dbReference type="NCBI Taxonomy" id="562"/>
    <lineage>
        <taxon>Bacteria</taxon>
        <taxon>Pseudomonadati</taxon>
        <taxon>Pseudomonadota</taxon>
        <taxon>Gammaproteobacteria</taxon>
        <taxon>Enterobacterales</taxon>
        <taxon>Enterobacteriaceae</taxon>
        <taxon>Escherichia</taxon>
    </lineage>
</organism>
<keyword evidence="1" id="KW-0614">Plasmid</keyword>